<dbReference type="SMART" id="SM00086">
    <property type="entry name" value="PAC"/>
    <property type="match status" value="1"/>
</dbReference>
<feature type="coiled-coil region" evidence="11">
    <location>
        <begin position="477"/>
        <end position="504"/>
    </location>
</feature>
<proteinExistence type="inferred from homology"/>
<feature type="domain" description="HAMP" evidence="15">
    <location>
        <begin position="220"/>
        <end position="272"/>
    </location>
</feature>
<dbReference type="Proteomes" id="UP000318431">
    <property type="component" value="Unassembled WGS sequence"/>
</dbReference>
<reference evidence="16 17" key="1">
    <citation type="journal article" date="2015" name="Stand. Genomic Sci.">
        <title>Genomic Encyclopedia of Bacterial and Archaeal Type Strains, Phase III: the genomes of soil and plant-associated and newly described type strains.</title>
        <authorList>
            <person name="Whitman W.B."/>
            <person name="Woyke T."/>
            <person name="Klenk H.P."/>
            <person name="Zhou Y."/>
            <person name="Lilburn T.G."/>
            <person name="Beck B.J."/>
            <person name="De Vos P."/>
            <person name="Vandamme P."/>
            <person name="Eisen J.A."/>
            <person name="Garrity G."/>
            <person name="Hugenholtz P."/>
            <person name="Kyrpides N.C."/>
        </authorList>
    </citation>
    <scope>NUCLEOTIDE SEQUENCE [LARGE SCALE GENOMIC DNA]</scope>
    <source>
        <strain evidence="16 17">CGMCC 1.10822</strain>
    </source>
</reference>
<protein>
    <submittedName>
        <fullName evidence="16">Methyl-accepting chemotaxis sensory transducer with Pas/Pac sensor</fullName>
    </submittedName>
</protein>
<evidence type="ECO:0000256" key="8">
    <source>
        <dbReference type="ARBA" id="ARBA00023136"/>
    </source>
</evidence>
<dbReference type="AlphaFoldDB" id="A0A562QYH0"/>
<name>A0A562QYH0_9BURK</name>
<evidence type="ECO:0000256" key="2">
    <source>
        <dbReference type="ARBA" id="ARBA00022475"/>
    </source>
</evidence>
<evidence type="ECO:0000256" key="7">
    <source>
        <dbReference type="ARBA" id="ARBA00022989"/>
    </source>
</evidence>
<evidence type="ECO:0000259" key="15">
    <source>
        <dbReference type="PROSITE" id="PS50885"/>
    </source>
</evidence>
<comment type="caution">
    <text evidence="16">The sequence shown here is derived from an EMBL/GenBank/DDBJ whole genome shotgun (WGS) entry which is preliminary data.</text>
</comment>
<dbReference type="CDD" id="cd00130">
    <property type="entry name" value="PAS"/>
    <property type="match status" value="1"/>
</dbReference>
<accession>A0A562QYH0</accession>
<dbReference type="InterPro" id="IPR035965">
    <property type="entry name" value="PAS-like_dom_sf"/>
</dbReference>
<dbReference type="GO" id="GO:0007165">
    <property type="term" value="P:signal transduction"/>
    <property type="evidence" value="ECO:0007669"/>
    <property type="project" value="UniProtKB-KW"/>
</dbReference>
<evidence type="ECO:0000256" key="11">
    <source>
        <dbReference type="SAM" id="Coils"/>
    </source>
</evidence>
<evidence type="ECO:0000313" key="17">
    <source>
        <dbReference type="Proteomes" id="UP000318431"/>
    </source>
</evidence>
<dbReference type="GO" id="GO:0052131">
    <property type="term" value="P:positive aerotaxis"/>
    <property type="evidence" value="ECO:0007669"/>
    <property type="project" value="UniProtKB-ARBA"/>
</dbReference>
<dbReference type="SUPFAM" id="SSF58104">
    <property type="entry name" value="Methyl-accepting chemotaxis protein (MCP) signaling domain"/>
    <property type="match status" value="1"/>
</dbReference>
<evidence type="ECO:0000256" key="10">
    <source>
        <dbReference type="PROSITE-ProRule" id="PRU00284"/>
    </source>
</evidence>
<evidence type="ECO:0000256" key="5">
    <source>
        <dbReference type="ARBA" id="ARBA00022519"/>
    </source>
</evidence>
<keyword evidence="7 12" id="KW-1133">Transmembrane helix</keyword>
<dbReference type="InterPro" id="IPR004090">
    <property type="entry name" value="Chemotax_Me-accpt_rcpt"/>
</dbReference>
<dbReference type="CDD" id="cd11386">
    <property type="entry name" value="MCP_signal"/>
    <property type="match status" value="1"/>
</dbReference>
<dbReference type="InterPro" id="IPR051310">
    <property type="entry name" value="MCP_chemotaxis"/>
</dbReference>
<evidence type="ECO:0000256" key="9">
    <source>
        <dbReference type="ARBA" id="ARBA00029447"/>
    </source>
</evidence>
<dbReference type="Gene3D" id="1.10.287.950">
    <property type="entry name" value="Methyl-accepting chemotaxis protein"/>
    <property type="match status" value="1"/>
</dbReference>
<dbReference type="PANTHER" id="PTHR43531">
    <property type="entry name" value="PROTEIN ICFG"/>
    <property type="match status" value="1"/>
</dbReference>
<feature type="transmembrane region" description="Helical" evidence="12">
    <location>
        <begin position="200"/>
        <end position="218"/>
    </location>
</feature>
<evidence type="ECO:0000313" key="16">
    <source>
        <dbReference type="EMBL" id="TWI61878.1"/>
    </source>
</evidence>
<keyword evidence="8 12" id="KW-0472">Membrane</keyword>
<keyword evidence="5" id="KW-0997">Cell inner membrane</keyword>
<dbReference type="GO" id="GO:0005886">
    <property type="term" value="C:plasma membrane"/>
    <property type="evidence" value="ECO:0007669"/>
    <property type="project" value="UniProtKB-SubCell"/>
</dbReference>
<dbReference type="InterPro" id="IPR013655">
    <property type="entry name" value="PAS_fold_3"/>
</dbReference>
<comment type="similarity">
    <text evidence="9">Belongs to the methyl-accepting chemotaxis (MCP) protein family.</text>
</comment>
<keyword evidence="10" id="KW-0807">Transducer</keyword>
<dbReference type="FunFam" id="3.30.450.20:FF:000046">
    <property type="entry name" value="Aerotaxis sensor receptor"/>
    <property type="match status" value="1"/>
</dbReference>
<dbReference type="InterPro" id="IPR004089">
    <property type="entry name" value="MCPsignal_dom"/>
</dbReference>
<sequence length="541" mass="57863">MRKNLPVTNREITLDDDQAIVSKTDLDGNIVYVNPYFVDVSGFAEDELLGAPQNIVRHPDMPAEAFADLWASLRAGTPWTGIVKNRCRNGDHYWVKANVTPIREQGRTTGYMSVRTKATREQIAEATAAYAALRAGSRDVEIRNGQLVRRGLRHLVARLSHVSLAMRIWLSTSIVNVLLVIVCFASLVEGDGSGAARYGIFAATFIGLLINVFLWYTLRTGVLQPLARALQGARAIAAGDLSTTFDAHGTDEVGQLLRALQQMNSNLIATIRDVRVNVETMAVATRQIAAGNSDLSGRTEAQAASLEQTAASVDEFSSTVKANADNSQQANELAVAASGVAEEGGTIVAEVIATMDEINSSSKRIVDIIGLIEGIAFQTNILALNAAVEAARAGEQGRGFAVVAGEVRNLAQRSSLAAKDIKELIEVSVGKVSAGMERAHRAGATMEQVVSSVRQVTSIMQEISIASREQSLGVDQVNQAIAHMDEVTQQNAALVEEAAAAANSLAEEAHGLTQAVSLFKFGRSKAERHGRAQPDTRRLAA</sequence>
<evidence type="ECO:0000256" key="1">
    <source>
        <dbReference type="ARBA" id="ARBA00004429"/>
    </source>
</evidence>
<dbReference type="EMBL" id="VLLB01000010">
    <property type="protein sequence ID" value="TWI61878.1"/>
    <property type="molecule type" value="Genomic_DNA"/>
</dbReference>
<dbReference type="PROSITE" id="PS50885">
    <property type="entry name" value="HAMP"/>
    <property type="match status" value="1"/>
</dbReference>
<keyword evidence="2" id="KW-1003">Cell membrane</keyword>
<dbReference type="SMART" id="SM00283">
    <property type="entry name" value="MA"/>
    <property type="match status" value="1"/>
</dbReference>
<dbReference type="Pfam" id="PF08447">
    <property type="entry name" value="PAS_3"/>
    <property type="match status" value="1"/>
</dbReference>
<dbReference type="PANTHER" id="PTHR43531:SF14">
    <property type="entry name" value="METHYL-ACCEPTING CHEMOTAXIS PROTEIN I-RELATED"/>
    <property type="match status" value="1"/>
</dbReference>
<dbReference type="FunFam" id="1.10.287.950:FF:000001">
    <property type="entry name" value="Methyl-accepting chemotaxis sensory transducer"/>
    <property type="match status" value="1"/>
</dbReference>
<dbReference type="PRINTS" id="PR00260">
    <property type="entry name" value="CHEMTRNSDUCR"/>
</dbReference>
<dbReference type="GO" id="GO:0004888">
    <property type="term" value="F:transmembrane signaling receptor activity"/>
    <property type="evidence" value="ECO:0007669"/>
    <property type="project" value="InterPro"/>
</dbReference>
<dbReference type="SMART" id="SM00091">
    <property type="entry name" value="PAS"/>
    <property type="match status" value="1"/>
</dbReference>
<keyword evidence="6 12" id="KW-0812">Transmembrane</keyword>
<dbReference type="InterPro" id="IPR000014">
    <property type="entry name" value="PAS"/>
</dbReference>
<organism evidence="16 17">
    <name type="scientific">Pseudoduganella lurida</name>
    <dbReference type="NCBI Taxonomy" id="1036180"/>
    <lineage>
        <taxon>Bacteria</taxon>
        <taxon>Pseudomonadati</taxon>
        <taxon>Pseudomonadota</taxon>
        <taxon>Betaproteobacteria</taxon>
        <taxon>Burkholderiales</taxon>
        <taxon>Oxalobacteraceae</taxon>
        <taxon>Telluria group</taxon>
        <taxon>Pseudoduganella</taxon>
    </lineage>
</organism>
<keyword evidence="3" id="KW-0488">Methylation</keyword>
<keyword evidence="4" id="KW-0145">Chemotaxis</keyword>
<evidence type="ECO:0000256" key="4">
    <source>
        <dbReference type="ARBA" id="ARBA00022500"/>
    </source>
</evidence>
<evidence type="ECO:0000259" key="13">
    <source>
        <dbReference type="PROSITE" id="PS50111"/>
    </source>
</evidence>
<dbReference type="CDD" id="cd06225">
    <property type="entry name" value="HAMP"/>
    <property type="match status" value="1"/>
</dbReference>
<dbReference type="InterPro" id="IPR001610">
    <property type="entry name" value="PAC"/>
</dbReference>
<keyword evidence="17" id="KW-1185">Reference proteome</keyword>
<feature type="domain" description="PAS" evidence="14">
    <location>
        <begin position="25"/>
        <end position="50"/>
    </location>
</feature>
<evidence type="ECO:0000256" key="3">
    <source>
        <dbReference type="ARBA" id="ARBA00022481"/>
    </source>
</evidence>
<dbReference type="Pfam" id="PF00015">
    <property type="entry name" value="MCPsignal"/>
    <property type="match status" value="1"/>
</dbReference>
<comment type="subcellular location">
    <subcellularLocation>
        <location evidence="1">Cell inner membrane</location>
        <topology evidence="1">Multi-pass membrane protein</topology>
    </subcellularLocation>
</comment>
<dbReference type="Gene3D" id="3.30.450.20">
    <property type="entry name" value="PAS domain"/>
    <property type="match status" value="1"/>
</dbReference>
<evidence type="ECO:0000256" key="12">
    <source>
        <dbReference type="SAM" id="Phobius"/>
    </source>
</evidence>
<keyword evidence="11" id="KW-0175">Coiled coil</keyword>
<feature type="transmembrane region" description="Helical" evidence="12">
    <location>
        <begin position="168"/>
        <end position="188"/>
    </location>
</feature>
<evidence type="ECO:0000259" key="14">
    <source>
        <dbReference type="PROSITE" id="PS50112"/>
    </source>
</evidence>
<dbReference type="OrthoDB" id="9806477at2"/>
<dbReference type="PROSITE" id="PS50112">
    <property type="entry name" value="PAS"/>
    <property type="match status" value="1"/>
</dbReference>
<dbReference type="SMART" id="SM00304">
    <property type="entry name" value="HAMP"/>
    <property type="match status" value="1"/>
</dbReference>
<dbReference type="SUPFAM" id="SSF55785">
    <property type="entry name" value="PYP-like sensor domain (PAS domain)"/>
    <property type="match status" value="1"/>
</dbReference>
<dbReference type="NCBIfam" id="TIGR00229">
    <property type="entry name" value="sensory_box"/>
    <property type="match status" value="1"/>
</dbReference>
<dbReference type="Pfam" id="PF00672">
    <property type="entry name" value="HAMP"/>
    <property type="match status" value="1"/>
</dbReference>
<evidence type="ECO:0000256" key="6">
    <source>
        <dbReference type="ARBA" id="ARBA00022692"/>
    </source>
</evidence>
<feature type="domain" description="Methyl-accepting transducer" evidence="13">
    <location>
        <begin position="277"/>
        <end position="506"/>
    </location>
</feature>
<dbReference type="InterPro" id="IPR003660">
    <property type="entry name" value="HAMP_dom"/>
</dbReference>
<dbReference type="PROSITE" id="PS50111">
    <property type="entry name" value="CHEMOTAXIS_TRANSDUC_2"/>
    <property type="match status" value="1"/>
</dbReference>
<dbReference type="RefSeq" id="WP_145652144.1">
    <property type="nucleotide sequence ID" value="NZ_VLLB01000010.1"/>
</dbReference>
<gene>
    <name evidence="16" type="ORF">IP91_04477</name>
</gene>